<evidence type="ECO:0000256" key="2">
    <source>
        <dbReference type="ARBA" id="ARBA00008912"/>
    </source>
</evidence>
<dbReference type="GO" id="GO:0003899">
    <property type="term" value="F:DNA-directed RNA polymerase activity"/>
    <property type="evidence" value="ECO:0007669"/>
    <property type="project" value="UniProtKB-UniRule"/>
</dbReference>
<dbReference type="SUPFAM" id="SSF50249">
    <property type="entry name" value="Nucleic acid-binding proteins"/>
    <property type="match status" value="1"/>
</dbReference>
<sequence length="141" mass="16279">MNNLLVCRDLFKIVAKDFDGKKYEKTSRILMQSFFNDIEIWIDIHSYYFPVTVGDILTVGVNICPGSNVAEIENLVYKNYNKYSYLMVGIIFSIQSVKFDTVKRKIIYASFGGLLMKMIVPLKNNNLLHVGKHVIIYITKI</sequence>
<dbReference type="InterPro" id="IPR005570">
    <property type="entry name" value="RPABC3"/>
</dbReference>
<dbReference type="PANTHER" id="PTHR10917:SF0">
    <property type="entry name" value="DNA-DIRECTED RNA POLYMERASES I, II, AND III SUBUNIT RPABC3"/>
    <property type="match status" value="1"/>
</dbReference>
<comment type="subcellular location">
    <subcellularLocation>
        <location evidence="1">Nucleus</location>
    </subcellularLocation>
</comment>
<comment type="similarity">
    <text evidence="2 4">Belongs to the eukaryotic RPB8 RNA polymerase subunit family.</text>
</comment>
<dbReference type="SMART" id="SM00658">
    <property type="entry name" value="RPOL8c"/>
    <property type="match status" value="1"/>
</dbReference>
<evidence type="ECO:0000256" key="3">
    <source>
        <dbReference type="ARBA" id="ARBA00023242"/>
    </source>
</evidence>
<name>A0A0H5BKC1_9EUKA</name>
<gene>
    <name evidence="5" type="primary">rpb8</name>
</gene>
<proteinExistence type="inferred from homology"/>
<dbReference type="GO" id="GO:0005665">
    <property type="term" value="C:RNA polymerase II, core complex"/>
    <property type="evidence" value="ECO:0007669"/>
    <property type="project" value="UniProtKB-UniRule"/>
</dbReference>
<dbReference type="Pfam" id="PF03870">
    <property type="entry name" value="RNA_pol_Rpb8"/>
    <property type="match status" value="1"/>
</dbReference>
<evidence type="ECO:0000256" key="4">
    <source>
        <dbReference type="PIRNR" id="PIRNR000779"/>
    </source>
</evidence>
<protein>
    <recommendedName>
        <fullName evidence="4">DNA-directed RNA polymerases I, II, and III subunit RPABC3</fullName>
    </recommendedName>
</protein>
<dbReference type="PIRSF" id="PIRSF000779">
    <property type="entry name" value="RNA_pol_Rpb8"/>
    <property type="match status" value="1"/>
</dbReference>
<geneLocation type="nucleomorph" evidence="5"/>
<dbReference type="GO" id="GO:0005736">
    <property type="term" value="C:RNA polymerase I complex"/>
    <property type="evidence" value="ECO:0007669"/>
    <property type="project" value="TreeGrafter"/>
</dbReference>
<dbReference type="GO" id="GO:0005666">
    <property type="term" value="C:RNA polymerase III complex"/>
    <property type="evidence" value="ECO:0007669"/>
    <property type="project" value="TreeGrafter"/>
</dbReference>
<dbReference type="Gene3D" id="2.40.50.140">
    <property type="entry name" value="Nucleic acid-binding proteins"/>
    <property type="match status" value="1"/>
</dbReference>
<comment type="function">
    <text evidence="4">DNA-dependent RNA polymerase catalyzes the transcription of DNA into RNA using the four ribonucleoside triphosphates as substrates. Common component of RNA polymerases I, II and III which synthesize ribosomal RNA precursors, mRNA precursors and many functional non-coding RNAs, and small RNAs, such as 5S rRNA and tRNAs, respectively.</text>
</comment>
<evidence type="ECO:0000313" key="5">
    <source>
        <dbReference type="EMBL" id="BAS01670.1"/>
    </source>
</evidence>
<dbReference type="EMBL" id="AB996601">
    <property type="protein sequence ID" value="BAS01670.1"/>
    <property type="molecule type" value="Genomic_DNA"/>
</dbReference>
<dbReference type="PANTHER" id="PTHR10917">
    <property type="entry name" value="DNA-DIRECTED RNA POLYMERASES I, II, AND III SUBUNIT RPABC3"/>
    <property type="match status" value="1"/>
</dbReference>
<accession>A0A0H5BKC1</accession>
<dbReference type="InterPro" id="IPR012340">
    <property type="entry name" value="NA-bd_OB-fold"/>
</dbReference>
<dbReference type="AlphaFoldDB" id="A0A0H5BKC1"/>
<evidence type="ECO:0000256" key="1">
    <source>
        <dbReference type="ARBA" id="ARBA00004123"/>
    </source>
</evidence>
<keyword evidence="3 4" id="KW-0539">Nucleus</keyword>
<dbReference type="GO" id="GO:0006351">
    <property type="term" value="P:DNA-templated transcription"/>
    <property type="evidence" value="ECO:0007669"/>
    <property type="project" value="UniProtKB-UniRule"/>
</dbReference>
<reference evidence="5" key="1">
    <citation type="journal article" date="2015" name="Genome Biol. Evol.">
        <title>Nucleomorph Genome Sequences of Two Chlorarachniophytes, Amorphochlora amoebiformis and Lotharella vacuolata.</title>
        <authorList>
            <person name="Suzuki S."/>
            <person name="Shirato S."/>
            <person name="Hirakawa Y."/>
            <person name="Ishida K."/>
        </authorList>
    </citation>
    <scope>NUCLEOTIDE SEQUENCE</scope>
    <source>
        <strain evidence="5">CCMP240</strain>
    </source>
</reference>
<organism evidence="5">
    <name type="scientific">Lotharella vacuolata</name>
    <dbReference type="NCBI Taxonomy" id="74820"/>
    <lineage>
        <taxon>Eukaryota</taxon>
        <taxon>Sar</taxon>
        <taxon>Rhizaria</taxon>
        <taxon>Cercozoa</taxon>
        <taxon>Chlorarachniophyceae</taxon>
        <taxon>Lotharella</taxon>
    </lineage>
</organism>
<keyword evidence="5" id="KW-0542">Nucleomorph</keyword>